<dbReference type="PANTHER" id="PTHR44019">
    <property type="entry name" value="WD REPEAT-CONTAINING PROTEIN 55"/>
    <property type="match status" value="1"/>
</dbReference>
<dbReference type="InterPro" id="IPR019775">
    <property type="entry name" value="WD40_repeat_CS"/>
</dbReference>
<evidence type="ECO:0000256" key="1">
    <source>
        <dbReference type="ARBA" id="ARBA00022574"/>
    </source>
</evidence>
<dbReference type="InterPro" id="IPR015943">
    <property type="entry name" value="WD40/YVTN_repeat-like_dom_sf"/>
</dbReference>
<dbReference type="Pfam" id="PF00400">
    <property type="entry name" value="WD40"/>
    <property type="match status" value="2"/>
</dbReference>
<organism evidence="6 7">
    <name type="scientific">Stentor coeruleus</name>
    <dbReference type="NCBI Taxonomy" id="5963"/>
    <lineage>
        <taxon>Eukaryota</taxon>
        <taxon>Sar</taxon>
        <taxon>Alveolata</taxon>
        <taxon>Ciliophora</taxon>
        <taxon>Postciliodesmatophora</taxon>
        <taxon>Heterotrichea</taxon>
        <taxon>Heterotrichida</taxon>
        <taxon>Stentoridae</taxon>
        <taxon>Stentor</taxon>
    </lineage>
</organism>
<keyword evidence="1 3" id="KW-0853">WD repeat</keyword>
<dbReference type="EMBL" id="MPUH01000395">
    <property type="protein sequence ID" value="OMJ81073.1"/>
    <property type="molecule type" value="Genomic_DNA"/>
</dbReference>
<keyword evidence="5" id="KW-1133">Transmembrane helix</keyword>
<dbReference type="Gene3D" id="2.130.10.10">
    <property type="entry name" value="YVTN repeat-like/Quinoprotein amine dehydrogenase"/>
    <property type="match status" value="1"/>
</dbReference>
<dbReference type="SUPFAM" id="SSF50978">
    <property type="entry name" value="WD40 repeat-like"/>
    <property type="match status" value="1"/>
</dbReference>
<dbReference type="SMART" id="SM00320">
    <property type="entry name" value="WD40"/>
    <property type="match status" value="2"/>
</dbReference>
<dbReference type="OrthoDB" id="437584at2759"/>
<feature type="coiled-coil region" evidence="4">
    <location>
        <begin position="681"/>
        <end position="708"/>
    </location>
</feature>
<proteinExistence type="predicted"/>
<dbReference type="InterPro" id="IPR036322">
    <property type="entry name" value="WD40_repeat_dom_sf"/>
</dbReference>
<feature type="transmembrane region" description="Helical" evidence="5">
    <location>
        <begin position="396"/>
        <end position="417"/>
    </location>
</feature>
<dbReference type="Proteomes" id="UP000187209">
    <property type="component" value="Unassembled WGS sequence"/>
</dbReference>
<dbReference type="PROSITE" id="PS00678">
    <property type="entry name" value="WD_REPEATS_1"/>
    <property type="match status" value="1"/>
</dbReference>
<dbReference type="InterPro" id="IPR050505">
    <property type="entry name" value="WDR55/POC1"/>
</dbReference>
<gene>
    <name evidence="6" type="ORF">SteCoe_18531</name>
</gene>
<keyword evidence="5" id="KW-0812">Transmembrane</keyword>
<dbReference type="InterPro" id="IPR001680">
    <property type="entry name" value="WD40_rpt"/>
</dbReference>
<protein>
    <submittedName>
        <fullName evidence="6">Uncharacterized protein</fullName>
    </submittedName>
</protein>
<dbReference type="AlphaFoldDB" id="A0A1R2BW80"/>
<feature type="transmembrane region" description="Helical" evidence="5">
    <location>
        <begin position="546"/>
        <end position="567"/>
    </location>
</feature>
<evidence type="ECO:0000256" key="3">
    <source>
        <dbReference type="PROSITE-ProRule" id="PRU00221"/>
    </source>
</evidence>
<accession>A0A1R2BW80</accession>
<evidence type="ECO:0000313" key="7">
    <source>
        <dbReference type="Proteomes" id="UP000187209"/>
    </source>
</evidence>
<dbReference type="PANTHER" id="PTHR44019:SF8">
    <property type="entry name" value="POC1 CENTRIOLAR PROTEIN HOMOLOG"/>
    <property type="match status" value="1"/>
</dbReference>
<evidence type="ECO:0000313" key="6">
    <source>
        <dbReference type="EMBL" id="OMJ81073.1"/>
    </source>
</evidence>
<feature type="transmembrane region" description="Helical" evidence="5">
    <location>
        <begin position="371"/>
        <end position="390"/>
    </location>
</feature>
<feature type="transmembrane region" description="Helical" evidence="5">
    <location>
        <begin position="429"/>
        <end position="448"/>
    </location>
</feature>
<comment type="caution">
    <text evidence="6">The sequence shown here is derived from an EMBL/GenBank/DDBJ whole genome shotgun (WGS) entry which is preliminary data.</text>
</comment>
<feature type="transmembrane region" description="Helical" evidence="5">
    <location>
        <begin position="493"/>
        <end position="511"/>
    </location>
</feature>
<keyword evidence="7" id="KW-1185">Reference proteome</keyword>
<feature type="repeat" description="WD" evidence="3">
    <location>
        <begin position="18"/>
        <end position="49"/>
    </location>
</feature>
<evidence type="ECO:0000256" key="4">
    <source>
        <dbReference type="SAM" id="Coils"/>
    </source>
</evidence>
<evidence type="ECO:0000256" key="5">
    <source>
        <dbReference type="SAM" id="Phobius"/>
    </source>
</evidence>
<name>A0A1R2BW80_9CILI</name>
<keyword evidence="5" id="KW-0472">Membrane</keyword>
<keyword evidence="4" id="KW-0175">Coiled coil</keyword>
<evidence type="ECO:0000256" key="2">
    <source>
        <dbReference type="ARBA" id="ARBA00022737"/>
    </source>
</evidence>
<sequence>MAIQTITIVLVFYYNNCVSFFQDNRFLASASHDKTVRIWDLVSNNEFILQEFAESVRVLAFSKDGRYFACAGDDMKVYLYELDKRGKENEACFSQDRVFLIQKLDDGEKYFNIKTGKEDETSLILKEVTDGLSFVPTSCYDNLLENWDHFYQTFRYIEGGLYDKIVYPNIQFSNLRFSVTHFLSYLGLKDLITSLIQSSHLVLLPDSFGHLPIFYSIKSQQQESTEILLQHLASLSDTEPSSLIKYISWGLLENDLVEIIKNSSSTLDYFLGQSLFKHNKNVYFGEPLSILPNFQWSPYVDLCPDTFFGIGTEKLPLIFKSTAFCLPSTPGTQGSLEIIKAILASRNKDVYRTELLQYFIRSKWLKVQNWVYLYTFLLWINILLLVLLQAESSFPLIISLIVINSLLLLWELFQIILTKLEYFQSLMNILDTIRIFCTFAYAILLIFNLKDYRLTWPTIAFNLIRGLTGFRAFDNTRYYIRLINESFFCMKDFLIIFIYTTFSLSLLNIVSSNGTSLNFDNLWFSGFGLVVGLTDSFNKESYLQSASFIIAITVNLIIMLNMIISLLGDAFDEFQLMAEVHNYREMLEVVFEIEQLMSVTYKDEDLKYFHVCTHAYEASGSQWKGKVLDVREFIQEKIVNENVKPMMEKNAKAVEDGMKSIDSRLRRISRNFGNGNEGDSRGRFDNRMERLEEEVKEIRGKIDGIENSLMEIKNFLIK</sequence>
<reference evidence="6 7" key="1">
    <citation type="submission" date="2016-11" db="EMBL/GenBank/DDBJ databases">
        <title>The macronuclear genome of Stentor coeruleus: a giant cell with tiny introns.</title>
        <authorList>
            <person name="Slabodnick M."/>
            <person name="Ruby J.G."/>
            <person name="Reiff S.B."/>
            <person name="Swart E.C."/>
            <person name="Gosai S."/>
            <person name="Prabakaran S."/>
            <person name="Witkowska E."/>
            <person name="Larue G.E."/>
            <person name="Fisher S."/>
            <person name="Freeman R.M."/>
            <person name="Gunawardena J."/>
            <person name="Chu W."/>
            <person name="Stover N.A."/>
            <person name="Gregory B.D."/>
            <person name="Nowacki M."/>
            <person name="Derisi J."/>
            <person name="Roy S.W."/>
            <person name="Marshall W.F."/>
            <person name="Sood P."/>
        </authorList>
    </citation>
    <scope>NUCLEOTIDE SEQUENCE [LARGE SCALE GENOMIC DNA]</scope>
    <source>
        <strain evidence="6">WM001</strain>
    </source>
</reference>
<keyword evidence="2" id="KW-0677">Repeat</keyword>
<dbReference type="PROSITE" id="PS50082">
    <property type="entry name" value="WD_REPEATS_2"/>
    <property type="match status" value="1"/>
</dbReference>